<dbReference type="InterPro" id="IPR055647">
    <property type="entry name" value="DUF7223"/>
</dbReference>
<comment type="subcellular location">
    <subcellularLocation>
        <location evidence="1">Membrane</location>
        <topology evidence="1">Multi-pass membrane protein</topology>
    </subcellularLocation>
</comment>
<evidence type="ECO:0000313" key="13">
    <source>
        <dbReference type="Proteomes" id="UP000801428"/>
    </source>
</evidence>
<feature type="compositionally biased region" description="Basic and acidic residues" evidence="6">
    <location>
        <begin position="545"/>
        <end position="579"/>
    </location>
</feature>
<dbReference type="InterPro" id="IPR045863">
    <property type="entry name" value="CorA_TM1_TM2"/>
</dbReference>
<reference evidence="12" key="1">
    <citation type="submission" date="2019-04" db="EMBL/GenBank/DDBJ databases">
        <title>Sequencing of skin fungus with MAO and IRED activity.</title>
        <authorList>
            <person name="Marsaioli A.J."/>
            <person name="Bonatto J.M.C."/>
            <person name="Reis Junior O."/>
        </authorList>
    </citation>
    <scope>NUCLEOTIDE SEQUENCE</scope>
    <source>
        <strain evidence="12">30M1</strain>
    </source>
</reference>
<comment type="caution">
    <text evidence="12">The sequence shown here is derived from an EMBL/GenBank/DDBJ whole genome shotgun (WGS) entry which is preliminary data.</text>
</comment>
<dbReference type="InterPro" id="IPR050411">
    <property type="entry name" value="AlphaKG_dependent_hydroxylases"/>
</dbReference>
<protein>
    <recommendedName>
        <fullName evidence="14">TauD/TfdA-like domain-containing protein</fullName>
    </recommendedName>
</protein>
<evidence type="ECO:0000256" key="6">
    <source>
        <dbReference type="SAM" id="MobiDB-lite"/>
    </source>
</evidence>
<evidence type="ECO:0000256" key="5">
    <source>
        <dbReference type="ARBA" id="ARBA00023136"/>
    </source>
</evidence>
<dbReference type="InterPro" id="IPR002523">
    <property type="entry name" value="MgTranspt_CorA/ZnTranspt_ZntB"/>
</dbReference>
<sequence length="1662" mass="186856">MFFNSRSLLKLAFTTAFAIEASAMDLQPWGTDMHPSGGAEGAGAVRRAPAPLEMEPILSGNMHTKVASKRSLPPIELKAISDPGVLLRGRSEKRDMPGNGCFDPAKHSTFFWGGYAGDNIFVANFTMAAQTDDEYILSVENFAKRMKSIKCGTPGQPIMMEFADADSLNYAKSAWKWIDDADINHFLLVTEPDMCFKGDNRSPYLVSGIKFDDAKLTAEIAAEEKEWDDVAKSYSLNLSHEYVDPAAANVTHPHLTRRDDTKMDISHSFNGELFNFAKDSKETAGMALKAELELSTEGTIIADFDIKKNWLGIPNGAALKIHPQGVTGLMKLKLGADGKLGKELQWDMKPEIEIPVQALKIAKIIEVGPFITMGVHFGSSALEGTSEMSVGAKAKIKDEARVEVDLTEPEKNSFDGWQPDFEKIDPTFSAEIGGNIRAWSELGVQLKAEIFGKWGYQAAVDAQLPFFEAKMSGVVDSVGVCDSKKTVGVQLGTDVGINVNLNAGKVNEAPMVEKDLYETTWPLFSTCVPVGPDNAKPTEEPTPTEEAKPEKTEEAEPEKTEEPAEPEKTEEPSQPEKTEVPSTEVPTSAEGPVETGTGNMPMITGAPMVTGTGTASAGWPLYTVNPKMAIAEVARQPDIGYTPDHDKYLARVQRHLKTGSLDKTLPPGFPSELKSDLVWDNTDVEDRFDWKYELTSADLEEVEKALEHFKSLQKPLGYVNQETFPLPNLHGKLRDISREIHHAFGFKVIRGLPVSSHTREEIIIIYAGIASHIAPIRGRQDNQYDGKPADVVLNHIKDLSKTHDPTKIGAPAYTTDKQVFHTDSGDVIALLSLEEAASGGESKLSSSWRVYNELARTRPDLIRTLAEPWPTENFGDKANPYTSRPLLHYQAATAASPERLIIQYARRTFTGFQGLPRSTDIPPITEAQAEALDALHFLAEKYAVSLNFKQGDVQFANNLSIFHARDGFTNTEEKQRHLVRLWLRDPENAWETPAVLAGRWDKVYKDVREENQVFPLEPYIRSASLGAGGEKVIERSERDLEKGLKLRMKKKEDHEPEKAENKYLIDGTCFHPCEMHEAWKTEESETPAYLAHVKKLSAQWKSLRQLAMFMEAGTTPKSRWDLPIPAPEKESREARAKRETINEQRPKDREERLARTNITFIEYRPEEDPVSIAIKNPTDLDTTLKQLKPDSSTQTPLRLFIVEDLSRDVIELLGARFDVDPLFFREHIHDYVWLNMRDSWAMPPSLASSTRRRSWFQLRNMRLRYHTTEASYKDARKEADRWNVQRRPDNDRNHWAHNDEVGEMVVTDERTQEDKTVETKAVVSILRTKTTIWIGKDRKCGDSTVGIVLLDPTLKKGRPLWYDRPNWLPTTSMVEPSEPPAHPEPIQPPESTQPLESIRPGTEPTWYEDIVAKTEAYPWFEAASGHKIRPQVLALPTLYTICAEWLIVCDYVRARLSQIEWEIEMPEVFRKEDADDRKSNSEIIAGSLQRLHTWRRHIPVFRDMINEAIQLALPAAARLTTSSYSSPEDMMDEMKPDFELVLNNLDALQKRVDRLTTVVTSEINIVDSQQSLQDNHNLARLTWLAAIFIPLSFVSTLFSMNESVAALKYTYGWFFLTAIPFTAVCILVVQMSGGGVLGKKVMKKKDSEPEKKTLFDRFVILK</sequence>
<organism evidence="12 13">
    <name type="scientific">Curvularia kusanoi</name>
    <name type="common">Cochliobolus kusanoi</name>
    <dbReference type="NCBI Taxonomy" id="90978"/>
    <lineage>
        <taxon>Eukaryota</taxon>
        <taxon>Fungi</taxon>
        <taxon>Dikarya</taxon>
        <taxon>Ascomycota</taxon>
        <taxon>Pezizomycotina</taxon>
        <taxon>Dothideomycetes</taxon>
        <taxon>Pleosporomycetidae</taxon>
        <taxon>Pleosporales</taxon>
        <taxon>Pleosporineae</taxon>
        <taxon>Pleosporaceae</taxon>
        <taxon>Curvularia</taxon>
    </lineage>
</organism>
<dbReference type="Pfam" id="PF22974">
    <property type="entry name" value="DUF7029"/>
    <property type="match status" value="1"/>
</dbReference>
<evidence type="ECO:0000256" key="2">
    <source>
        <dbReference type="ARBA" id="ARBA00022692"/>
    </source>
</evidence>
<feature type="transmembrane region" description="Helical" evidence="7">
    <location>
        <begin position="1612"/>
        <end position="1637"/>
    </location>
</feature>
<dbReference type="InterPro" id="IPR054293">
    <property type="entry name" value="DUF7029"/>
</dbReference>
<keyword evidence="8" id="KW-0732">Signal</keyword>
<dbReference type="Pfam" id="PF01544">
    <property type="entry name" value="CorA"/>
    <property type="match status" value="1"/>
</dbReference>
<dbReference type="GO" id="GO:0016491">
    <property type="term" value="F:oxidoreductase activity"/>
    <property type="evidence" value="ECO:0007669"/>
    <property type="project" value="UniProtKB-KW"/>
</dbReference>
<dbReference type="PANTHER" id="PTHR10696">
    <property type="entry name" value="GAMMA-BUTYROBETAINE HYDROXYLASE-RELATED"/>
    <property type="match status" value="1"/>
</dbReference>
<dbReference type="EMBL" id="SWKU01000006">
    <property type="protein sequence ID" value="KAF3005808.1"/>
    <property type="molecule type" value="Genomic_DNA"/>
</dbReference>
<dbReference type="GO" id="GO:0016020">
    <property type="term" value="C:membrane"/>
    <property type="evidence" value="ECO:0007669"/>
    <property type="project" value="UniProtKB-SubCell"/>
</dbReference>
<name>A0A9P4TJI6_CURKU</name>
<feature type="region of interest" description="Disordered" evidence="6">
    <location>
        <begin position="528"/>
        <end position="600"/>
    </location>
</feature>
<dbReference type="InterPro" id="IPR003819">
    <property type="entry name" value="TauD/TfdA-like"/>
</dbReference>
<feature type="domain" description="DUF7029" evidence="10">
    <location>
        <begin position="131"/>
        <end position="234"/>
    </location>
</feature>
<evidence type="ECO:0000256" key="1">
    <source>
        <dbReference type="ARBA" id="ARBA00004141"/>
    </source>
</evidence>
<keyword evidence="5 7" id="KW-0472">Membrane</keyword>
<proteinExistence type="predicted"/>
<dbReference type="PANTHER" id="PTHR10696:SF54">
    <property type="entry name" value="FAMILY OXIDOREDUCTASE, PUTATIVE (AFU_ORTHOLOGUE AFUA_4G13850)-RELATED"/>
    <property type="match status" value="1"/>
</dbReference>
<dbReference type="SUPFAM" id="SSF51197">
    <property type="entry name" value="Clavaminate synthase-like"/>
    <property type="match status" value="1"/>
</dbReference>
<dbReference type="Proteomes" id="UP000801428">
    <property type="component" value="Unassembled WGS sequence"/>
</dbReference>
<evidence type="ECO:0000256" key="4">
    <source>
        <dbReference type="ARBA" id="ARBA00023002"/>
    </source>
</evidence>
<feature type="compositionally biased region" description="Pro residues" evidence="6">
    <location>
        <begin position="1377"/>
        <end position="1388"/>
    </location>
</feature>
<evidence type="ECO:0008006" key="14">
    <source>
        <dbReference type="Google" id="ProtNLM"/>
    </source>
</evidence>
<keyword evidence="2 7" id="KW-0812">Transmembrane</keyword>
<feature type="signal peptide" evidence="8">
    <location>
        <begin position="1"/>
        <end position="23"/>
    </location>
</feature>
<feature type="region of interest" description="Disordered" evidence="6">
    <location>
        <begin position="1118"/>
        <end position="1149"/>
    </location>
</feature>
<feature type="transmembrane region" description="Helical" evidence="7">
    <location>
        <begin position="1581"/>
        <end position="1600"/>
    </location>
</feature>
<evidence type="ECO:0000256" key="8">
    <source>
        <dbReference type="SAM" id="SignalP"/>
    </source>
</evidence>
<dbReference type="GO" id="GO:0046873">
    <property type="term" value="F:metal ion transmembrane transporter activity"/>
    <property type="evidence" value="ECO:0007669"/>
    <property type="project" value="InterPro"/>
</dbReference>
<dbReference type="InterPro" id="IPR042098">
    <property type="entry name" value="TauD-like_sf"/>
</dbReference>
<gene>
    <name evidence="12" type="ORF">E8E13_007910</name>
</gene>
<keyword evidence="3 7" id="KW-1133">Transmembrane helix</keyword>
<evidence type="ECO:0000256" key="3">
    <source>
        <dbReference type="ARBA" id="ARBA00022989"/>
    </source>
</evidence>
<evidence type="ECO:0000313" key="12">
    <source>
        <dbReference type="EMBL" id="KAF3005808.1"/>
    </source>
</evidence>
<evidence type="ECO:0000259" key="9">
    <source>
        <dbReference type="Pfam" id="PF02668"/>
    </source>
</evidence>
<evidence type="ECO:0000259" key="11">
    <source>
        <dbReference type="Pfam" id="PF23865"/>
    </source>
</evidence>
<feature type="domain" description="TauD/TfdA-like" evidence="9">
    <location>
        <begin position="714"/>
        <end position="982"/>
    </location>
</feature>
<feature type="chain" id="PRO_5040235593" description="TauD/TfdA-like domain-containing protein" evidence="8">
    <location>
        <begin position="24"/>
        <end position="1662"/>
    </location>
</feature>
<keyword evidence="4" id="KW-0560">Oxidoreductase</keyword>
<dbReference type="Gene3D" id="1.20.58.340">
    <property type="entry name" value="Magnesium transport protein CorA, transmembrane region"/>
    <property type="match status" value="1"/>
</dbReference>
<dbReference type="OrthoDB" id="272271at2759"/>
<feature type="region of interest" description="Disordered" evidence="6">
    <location>
        <begin position="1371"/>
        <end position="1399"/>
    </location>
</feature>
<dbReference type="Pfam" id="PF23865">
    <property type="entry name" value="DUF7223"/>
    <property type="match status" value="1"/>
</dbReference>
<evidence type="ECO:0000256" key="7">
    <source>
        <dbReference type="SAM" id="Phobius"/>
    </source>
</evidence>
<feature type="compositionally biased region" description="Basic and acidic residues" evidence="6">
    <location>
        <begin position="1127"/>
        <end position="1149"/>
    </location>
</feature>
<dbReference type="Gene3D" id="3.60.130.10">
    <property type="entry name" value="Clavaminate synthase-like"/>
    <property type="match status" value="1"/>
</dbReference>
<dbReference type="SUPFAM" id="SSF144083">
    <property type="entry name" value="Magnesium transport protein CorA, transmembrane region"/>
    <property type="match status" value="1"/>
</dbReference>
<dbReference type="Pfam" id="PF02668">
    <property type="entry name" value="TauD"/>
    <property type="match status" value="1"/>
</dbReference>
<dbReference type="FunFam" id="3.60.130.10:FF:000011">
    <property type="entry name" value="Taurine catabolism dioxygenase TauD"/>
    <property type="match status" value="1"/>
</dbReference>
<accession>A0A9P4TJI6</accession>
<evidence type="ECO:0000259" key="10">
    <source>
        <dbReference type="Pfam" id="PF22974"/>
    </source>
</evidence>
<feature type="domain" description="DUF7223" evidence="11">
    <location>
        <begin position="263"/>
        <end position="528"/>
    </location>
</feature>
<keyword evidence="13" id="KW-1185">Reference proteome</keyword>